<dbReference type="SFLD" id="SFLDS00029">
    <property type="entry name" value="Radical_SAM"/>
    <property type="match status" value="1"/>
</dbReference>
<evidence type="ECO:0000259" key="7">
    <source>
        <dbReference type="PROSITE" id="PS51918"/>
    </source>
</evidence>
<name>A0A6G6J4I1_PSENT</name>
<dbReference type="PANTHER" id="PTHR43409:SF16">
    <property type="entry name" value="SLR0320 PROTEIN"/>
    <property type="match status" value="1"/>
</dbReference>
<dbReference type="GO" id="GO:0005829">
    <property type="term" value="C:cytosol"/>
    <property type="evidence" value="ECO:0007669"/>
    <property type="project" value="TreeGrafter"/>
</dbReference>
<dbReference type="Gene3D" id="3.40.50.280">
    <property type="entry name" value="Cobalamin-binding domain"/>
    <property type="match status" value="1"/>
</dbReference>
<dbReference type="SFLD" id="SFLDG01123">
    <property type="entry name" value="methyltransferase_(Class_B)"/>
    <property type="match status" value="1"/>
</dbReference>
<evidence type="ECO:0000256" key="5">
    <source>
        <dbReference type="ARBA" id="ARBA00023014"/>
    </source>
</evidence>
<dbReference type="PANTHER" id="PTHR43409">
    <property type="entry name" value="ANAEROBIC MAGNESIUM-PROTOPORPHYRIN IX MONOMETHYL ESTER CYCLASE-RELATED"/>
    <property type="match status" value="1"/>
</dbReference>
<evidence type="ECO:0000256" key="1">
    <source>
        <dbReference type="ARBA" id="ARBA00001966"/>
    </source>
</evidence>
<keyword evidence="3" id="KW-0479">Metal-binding</keyword>
<gene>
    <name evidence="8" type="ORF">G5B91_25255</name>
</gene>
<evidence type="ECO:0000259" key="6">
    <source>
        <dbReference type="PROSITE" id="PS51332"/>
    </source>
</evidence>
<dbReference type="InterPro" id="IPR023404">
    <property type="entry name" value="rSAM_horseshoe"/>
</dbReference>
<dbReference type="InterPro" id="IPR058240">
    <property type="entry name" value="rSAM_sf"/>
</dbReference>
<evidence type="ECO:0000256" key="2">
    <source>
        <dbReference type="ARBA" id="ARBA00022691"/>
    </source>
</evidence>
<evidence type="ECO:0000256" key="4">
    <source>
        <dbReference type="ARBA" id="ARBA00023004"/>
    </source>
</evidence>
<dbReference type="KEGG" id="pnt:G5B91_25255"/>
<dbReference type="RefSeq" id="WP_024762989.1">
    <property type="nucleotide sequence ID" value="NZ_CP049140.1"/>
</dbReference>
<reference evidence="8 9" key="1">
    <citation type="submission" date="2020-02" db="EMBL/GenBank/DDBJ databases">
        <title>Integrative conjugative elements (ICEs) and plasmids drive adaptation of Pseudomonas nitroreducens strain HBP1 to wastewater environment.</title>
        <authorList>
            <person name="Sentchilo V."/>
            <person name="Carraro N."/>
            <person name="Bertelli C."/>
            <person name="van der Meer J.R."/>
        </authorList>
    </citation>
    <scope>NUCLEOTIDE SEQUENCE [LARGE SCALE GENOMIC DNA]</scope>
    <source>
        <strain evidence="8 9">HBP1</strain>
    </source>
</reference>
<dbReference type="GO" id="GO:0051539">
    <property type="term" value="F:4 iron, 4 sulfur cluster binding"/>
    <property type="evidence" value="ECO:0007669"/>
    <property type="project" value="UniProtKB-KW"/>
</dbReference>
<dbReference type="Gene3D" id="3.80.30.20">
    <property type="entry name" value="tm_1862 like domain"/>
    <property type="match status" value="1"/>
</dbReference>
<protein>
    <submittedName>
        <fullName evidence="8">B12-binding domain-containing radical SAM protein</fullName>
    </submittedName>
</protein>
<keyword evidence="5" id="KW-0411">Iron-sulfur</keyword>
<dbReference type="SFLD" id="SFLDG01082">
    <property type="entry name" value="B12-binding_domain_containing"/>
    <property type="match status" value="1"/>
</dbReference>
<dbReference type="Pfam" id="PF04055">
    <property type="entry name" value="Radical_SAM"/>
    <property type="match status" value="1"/>
</dbReference>
<dbReference type="PROSITE" id="PS51332">
    <property type="entry name" value="B12_BINDING"/>
    <property type="match status" value="1"/>
</dbReference>
<dbReference type="EMBL" id="CP049140">
    <property type="protein sequence ID" value="QIE89391.1"/>
    <property type="molecule type" value="Genomic_DNA"/>
</dbReference>
<comment type="cofactor">
    <cofactor evidence="1">
        <name>[4Fe-4S] cluster</name>
        <dbReference type="ChEBI" id="CHEBI:49883"/>
    </cofactor>
</comment>
<keyword evidence="2" id="KW-0949">S-adenosyl-L-methionine</keyword>
<dbReference type="SMART" id="SM00729">
    <property type="entry name" value="Elp3"/>
    <property type="match status" value="1"/>
</dbReference>
<organism evidence="8 9">
    <name type="scientific">Pseudomonas nitroreducens</name>
    <dbReference type="NCBI Taxonomy" id="46680"/>
    <lineage>
        <taxon>Bacteria</taxon>
        <taxon>Pseudomonadati</taxon>
        <taxon>Pseudomonadota</taxon>
        <taxon>Gammaproteobacteria</taxon>
        <taxon>Pseudomonadales</taxon>
        <taxon>Pseudomonadaceae</taxon>
        <taxon>Pseudomonas</taxon>
    </lineage>
</organism>
<dbReference type="GO" id="GO:0003824">
    <property type="term" value="F:catalytic activity"/>
    <property type="evidence" value="ECO:0007669"/>
    <property type="project" value="InterPro"/>
</dbReference>
<dbReference type="InterPro" id="IPR006638">
    <property type="entry name" value="Elp3/MiaA/NifB-like_rSAM"/>
</dbReference>
<dbReference type="InterPro" id="IPR006158">
    <property type="entry name" value="Cobalamin-bd"/>
</dbReference>
<evidence type="ECO:0000256" key="3">
    <source>
        <dbReference type="ARBA" id="ARBA00022723"/>
    </source>
</evidence>
<evidence type="ECO:0000313" key="9">
    <source>
        <dbReference type="Proteomes" id="UP000501063"/>
    </source>
</evidence>
<dbReference type="GO" id="GO:0046872">
    <property type="term" value="F:metal ion binding"/>
    <property type="evidence" value="ECO:0007669"/>
    <property type="project" value="UniProtKB-KW"/>
</dbReference>
<proteinExistence type="predicted"/>
<evidence type="ECO:0000313" key="8">
    <source>
        <dbReference type="EMBL" id="QIE89391.1"/>
    </source>
</evidence>
<dbReference type="InterPro" id="IPR034466">
    <property type="entry name" value="Methyltransferase_Class_B"/>
</dbReference>
<sequence length="571" mass="64647">MNDLIARSNPDGSTRRQKLLLIYPPMTTPTSPPLGAPMLKGYIERELPNWDVKVLDLNLWCYERLFEMLRSGFLQIPGTSPSSLAALLETPDFFRGKSMKDFYGDPVAYDQHGELLLTLTHMMSEILGREADDLHQGAHLTPLLSEAFDLIIKEQADCYGFSMIFSQQLPIGAAFGRLVRQVTGRKVFFGGSCFTAGAEDFLRWYPHSADVIIDGDGEEPLKQLLLQGGSPANVPGAVFFEAGEVKRNPSEYRRDIDAYGKPDFGDLTLDRYYSPTPVIPLLLSRGCYWRRCTFCVHYMSAGLTYRLHGLEMVIDMLRGFVEKGIRHFSFVDEMIAPGHFAKLADAIIESGLDISYYALSKPNRTFTPEILAKMARSGCKYLLWGLESGTQRILDLMDKGTKIDDVEQVLRNAHAAGIANHVYMICGFPTETEEEFHNTLRFLDRNRDYIYSIHRGTFSLEPGSPIHKEQERFGVTRAWMARPTPLGGRWHHETVSGMNRDEVQAVFRAAQPFLRRFNPYAVFLANYRDHAMLVYDKLGADAVHKMPRHFPDLSKVIEARNSQTTTADLMS</sequence>
<dbReference type="GO" id="GO:0031419">
    <property type="term" value="F:cobalamin binding"/>
    <property type="evidence" value="ECO:0007669"/>
    <property type="project" value="InterPro"/>
</dbReference>
<accession>A0A6G6J4I1</accession>
<dbReference type="AlphaFoldDB" id="A0A6G6J4I1"/>
<dbReference type="Proteomes" id="UP000501063">
    <property type="component" value="Chromosome"/>
</dbReference>
<feature type="domain" description="Radical SAM core" evidence="7">
    <location>
        <begin position="273"/>
        <end position="486"/>
    </location>
</feature>
<keyword evidence="4" id="KW-0408">Iron</keyword>
<dbReference type="InterPro" id="IPR007197">
    <property type="entry name" value="rSAM"/>
</dbReference>
<dbReference type="SUPFAM" id="SSF102114">
    <property type="entry name" value="Radical SAM enzymes"/>
    <property type="match status" value="1"/>
</dbReference>
<feature type="domain" description="B12-binding" evidence="6">
    <location>
        <begin position="99"/>
        <end position="235"/>
    </location>
</feature>
<dbReference type="InterPro" id="IPR051198">
    <property type="entry name" value="BchE-like"/>
</dbReference>
<dbReference type="PROSITE" id="PS51918">
    <property type="entry name" value="RADICAL_SAM"/>
    <property type="match status" value="1"/>
</dbReference>